<organism evidence="1 2">
    <name type="scientific">Vibrio pectenicida</name>
    <dbReference type="NCBI Taxonomy" id="62763"/>
    <lineage>
        <taxon>Bacteria</taxon>
        <taxon>Pseudomonadati</taxon>
        <taxon>Pseudomonadota</taxon>
        <taxon>Gammaproteobacteria</taxon>
        <taxon>Vibrionales</taxon>
        <taxon>Vibrionaceae</taxon>
        <taxon>Vibrio</taxon>
    </lineage>
</organism>
<dbReference type="EMBL" id="VTXC01000007">
    <property type="protein sequence ID" value="NOH70515.1"/>
    <property type="molecule type" value="Genomic_DNA"/>
</dbReference>
<dbReference type="Proteomes" id="UP000565719">
    <property type="component" value="Unassembled WGS sequence"/>
</dbReference>
<dbReference type="AlphaFoldDB" id="A0A7Y3ZWU8"/>
<evidence type="ECO:0000313" key="1">
    <source>
        <dbReference type="EMBL" id="NOH70515.1"/>
    </source>
</evidence>
<comment type="caution">
    <text evidence="1">The sequence shown here is derived from an EMBL/GenBank/DDBJ whole genome shotgun (WGS) entry which is preliminary data.</text>
</comment>
<sequence length="93" mass="9809">MKDLKLDILSTVSGARFNANTELMSIGFNLGGIHASTIKGLSELLVRPVKPSNTKAANKLGGNHASIMQGLSELLGRTVKPSDIKAANKLLPQ</sequence>
<accession>A0A7Y3ZWU8</accession>
<evidence type="ECO:0000313" key="2">
    <source>
        <dbReference type="Proteomes" id="UP000565719"/>
    </source>
</evidence>
<name>A0A7Y3ZWU8_9VIBR</name>
<proteinExistence type="predicted"/>
<protein>
    <submittedName>
        <fullName evidence="1">Uncharacterized protein</fullName>
    </submittedName>
</protein>
<gene>
    <name evidence="1" type="ORF">F0225_04045</name>
</gene>
<reference evidence="1 2" key="1">
    <citation type="submission" date="2019-09" db="EMBL/GenBank/DDBJ databases">
        <title>Draft genome sequencing and comparative genomics of hatchery-associated Vibrios.</title>
        <authorList>
            <person name="Kehlet-Delgado H."/>
            <person name="Mueller R.S."/>
        </authorList>
    </citation>
    <scope>NUCLEOTIDE SEQUENCE [LARGE SCALE GENOMIC DNA]</scope>
    <source>
        <strain evidence="1 2">99-46-Y</strain>
    </source>
</reference>
<dbReference type="RefSeq" id="WP_171360067.1">
    <property type="nucleotide sequence ID" value="NZ_VTXC01000007.1"/>
</dbReference>